<dbReference type="RefSeq" id="WP_118888787.1">
    <property type="nucleotide sequence ID" value="NZ_PHUT01000002.1"/>
</dbReference>
<dbReference type="Gene3D" id="3.90.780.10">
    <property type="entry name" value="5'-Nucleotidase, C-terminal domain"/>
    <property type="match status" value="1"/>
</dbReference>
<accession>A0A417YMP6</accession>
<dbReference type="Pfam" id="PF02872">
    <property type="entry name" value="5_nucleotid_C"/>
    <property type="match status" value="1"/>
</dbReference>
<evidence type="ECO:0000313" key="5">
    <source>
        <dbReference type="EMBL" id="RHW34538.1"/>
    </source>
</evidence>
<dbReference type="AlphaFoldDB" id="A0A417YMP6"/>
<dbReference type="InterPro" id="IPR008334">
    <property type="entry name" value="5'-Nucleotdase_C"/>
</dbReference>
<proteinExistence type="inferred from homology"/>
<dbReference type="Proteomes" id="UP000285456">
    <property type="component" value="Unassembled WGS sequence"/>
</dbReference>
<dbReference type="PRINTS" id="PR01607">
    <property type="entry name" value="APYRASEFAMLY"/>
</dbReference>
<dbReference type="EMBL" id="QWEH01000002">
    <property type="protein sequence ID" value="RHW34538.1"/>
    <property type="molecule type" value="Genomic_DNA"/>
</dbReference>
<dbReference type="SUPFAM" id="SSF56300">
    <property type="entry name" value="Metallo-dependent phosphatases"/>
    <property type="match status" value="1"/>
</dbReference>
<evidence type="ECO:0000313" key="6">
    <source>
        <dbReference type="Proteomes" id="UP000285456"/>
    </source>
</evidence>
<protein>
    <submittedName>
        <fullName evidence="5">Bifunctional metallophosphatase/5'-nucleotidase</fullName>
    </submittedName>
</protein>
<reference evidence="5 6" key="1">
    <citation type="journal article" date="2007" name="Int. J. Syst. Evol. Microbiol.">
        <title>Oceanobacillus profundus sp. nov., isolated from a deep-sea sediment core.</title>
        <authorList>
            <person name="Kim Y.G."/>
            <person name="Choi D.H."/>
            <person name="Hyun S."/>
            <person name="Cho B.C."/>
        </authorList>
    </citation>
    <scope>NUCLEOTIDE SEQUENCE [LARGE SCALE GENOMIC DNA]</scope>
    <source>
        <strain evidence="5 6">DSM 18246</strain>
    </source>
</reference>
<name>A0A417YMP6_9BACI</name>
<dbReference type="GO" id="GO:0016787">
    <property type="term" value="F:hydrolase activity"/>
    <property type="evidence" value="ECO:0007669"/>
    <property type="project" value="UniProtKB-KW"/>
</dbReference>
<dbReference type="PANTHER" id="PTHR11575:SF24">
    <property type="entry name" value="5'-NUCLEOTIDASE"/>
    <property type="match status" value="1"/>
</dbReference>
<dbReference type="InterPro" id="IPR004843">
    <property type="entry name" value="Calcineurin-like_PHP"/>
</dbReference>
<dbReference type="InterPro" id="IPR006179">
    <property type="entry name" value="5_nucleotidase/apyrase"/>
</dbReference>
<keyword evidence="2" id="KW-0547">Nucleotide-binding</keyword>
<feature type="domain" description="5'-Nucleotidase C-terminal" evidence="4">
    <location>
        <begin position="288"/>
        <end position="428"/>
    </location>
</feature>
<dbReference type="Pfam" id="PF00149">
    <property type="entry name" value="Metallophos"/>
    <property type="match status" value="1"/>
</dbReference>
<dbReference type="GO" id="GO:0009166">
    <property type="term" value="P:nucleotide catabolic process"/>
    <property type="evidence" value="ECO:0007669"/>
    <property type="project" value="InterPro"/>
</dbReference>
<dbReference type="PANTHER" id="PTHR11575">
    <property type="entry name" value="5'-NUCLEOTIDASE-RELATED"/>
    <property type="match status" value="1"/>
</dbReference>
<dbReference type="InterPro" id="IPR029052">
    <property type="entry name" value="Metallo-depent_PP-like"/>
</dbReference>
<dbReference type="PIRSF" id="PIRSF036361">
    <property type="entry name" value="YunD"/>
    <property type="match status" value="1"/>
</dbReference>
<organism evidence="5 6">
    <name type="scientific">Oceanobacillus profundus</name>
    <dbReference type="NCBI Taxonomy" id="372463"/>
    <lineage>
        <taxon>Bacteria</taxon>
        <taxon>Bacillati</taxon>
        <taxon>Bacillota</taxon>
        <taxon>Bacilli</taxon>
        <taxon>Bacillales</taxon>
        <taxon>Bacillaceae</taxon>
        <taxon>Oceanobacillus</taxon>
    </lineage>
</organism>
<evidence type="ECO:0000259" key="4">
    <source>
        <dbReference type="Pfam" id="PF02872"/>
    </source>
</evidence>
<feature type="domain" description="Calcineurin-like phosphoesterase" evidence="3">
    <location>
        <begin position="8"/>
        <end position="205"/>
    </location>
</feature>
<gene>
    <name evidence="5" type="ORF">D1B32_05100</name>
</gene>
<evidence type="ECO:0000256" key="1">
    <source>
        <dbReference type="ARBA" id="ARBA00022729"/>
    </source>
</evidence>
<keyword evidence="2" id="KW-0378">Hydrolase</keyword>
<comment type="similarity">
    <text evidence="2">Belongs to the 5'-nucleotidase family.</text>
</comment>
<dbReference type="Gene3D" id="3.60.21.10">
    <property type="match status" value="1"/>
</dbReference>
<dbReference type="CDD" id="cd00845">
    <property type="entry name" value="MPP_UshA_N_like"/>
    <property type="match status" value="1"/>
</dbReference>
<dbReference type="OrthoDB" id="9793179at2"/>
<evidence type="ECO:0000259" key="3">
    <source>
        <dbReference type="Pfam" id="PF00149"/>
    </source>
</evidence>
<dbReference type="GO" id="GO:0000166">
    <property type="term" value="F:nucleotide binding"/>
    <property type="evidence" value="ECO:0007669"/>
    <property type="project" value="UniProtKB-KW"/>
</dbReference>
<dbReference type="InterPro" id="IPR036907">
    <property type="entry name" value="5'-Nucleotdase_C_sf"/>
</dbReference>
<evidence type="ECO:0000256" key="2">
    <source>
        <dbReference type="RuleBase" id="RU362119"/>
    </source>
</evidence>
<dbReference type="SUPFAM" id="SSF55816">
    <property type="entry name" value="5'-nucleotidase (syn. UDP-sugar hydrolase), C-terminal domain"/>
    <property type="match status" value="1"/>
</dbReference>
<keyword evidence="6" id="KW-1185">Reference proteome</keyword>
<keyword evidence="1" id="KW-0732">Signal</keyword>
<sequence length="468" mass="53323">MEEKFYFYYTNDLHSDFKQWPRVVTYLKEARALRNQRGESNWTIDIGDHVDRSHSITEATMGKANVKLLNDAGYDYVTIGNNEGITMSHQDLYHLYDEAAFEVTCANLHSTDNMQPPWLRPTVNIETKHGVKIGMIGLTAPFNAFYELLNWYVSPEFEVLDKYMEDLEQSVDIIIVMSHLGITIDQEIARRYDAVDAIIGGHTHHLLRSGEYINNAVITAAGKHCAYIGEVILTWDHKQKKLVKKEAYTADITHLEKDAETEQTLHVMLNEANSLLGETVVQIDSPLTVNWYKDTPIMQELTNTVKEWTKADAAMLNNGLLLESLPVGAITYGDIHRICPHPINPVVVDLKGNELIEVVRVSLTKEFMQLALKGFGFRGKVLGRMMFAGIQVETGFHKNGEEYVKQVLLENGEEIDPDRTYYIATADTFTFGRLLPEVAKSDSKQYFVPEFLRDLLAKTLRAKFPYYS</sequence>
<dbReference type="InterPro" id="IPR011240">
    <property type="entry name" value="Pesterase_YunD"/>
</dbReference>
<comment type="caution">
    <text evidence="5">The sequence shown here is derived from an EMBL/GenBank/DDBJ whole genome shotgun (WGS) entry which is preliminary data.</text>
</comment>